<evidence type="ECO:0000256" key="9">
    <source>
        <dbReference type="ARBA" id="ARBA00023315"/>
    </source>
</evidence>
<feature type="compositionally biased region" description="Basic and acidic residues" evidence="10">
    <location>
        <begin position="39"/>
        <end position="50"/>
    </location>
</feature>
<dbReference type="PANTHER" id="PTHR45884">
    <property type="entry name" value="N-ACETYLTRANSFERASE ECO"/>
    <property type="match status" value="1"/>
</dbReference>
<keyword evidence="7" id="KW-0539">Nucleus</keyword>
<dbReference type="GO" id="GO:0005634">
    <property type="term" value="C:nucleus"/>
    <property type="evidence" value="ECO:0007669"/>
    <property type="project" value="UniProtKB-SubCell"/>
</dbReference>
<evidence type="ECO:0000256" key="2">
    <source>
        <dbReference type="ARBA" id="ARBA00005816"/>
    </source>
</evidence>
<dbReference type="Proteomes" id="UP001303373">
    <property type="component" value="Chromosome 1"/>
</dbReference>
<reference evidence="13 14" key="1">
    <citation type="submission" date="2023-11" db="EMBL/GenBank/DDBJ databases">
        <title>An acidophilic fungus is an integral part of prey digestion in a carnivorous sundew plant.</title>
        <authorList>
            <person name="Tsai I.J."/>
        </authorList>
    </citation>
    <scope>NUCLEOTIDE SEQUENCE [LARGE SCALE GENOMIC DNA]</scope>
    <source>
        <strain evidence="13">169a</strain>
    </source>
</reference>
<dbReference type="InterPro" id="IPR028009">
    <property type="entry name" value="ESCO_Acetyltransf_dom"/>
</dbReference>
<dbReference type="InterPro" id="IPR028005">
    <property type="entry name" value="AcTrfase_ESCO_Znf_dom"/>
</dbReference>
<keyword evidence="9" id="KW-0012">Acyltransferase</keyword>
<evidence type="ECO:0000259" key="11">
    <source>
        <dbReference type="Pfam" id="PF13878"/>
    </source>
</evidence>
<feature type="compositionally biased region" description="Low complexity" evidence="10">
    <location>
        <begin position="20"/>
        <end position="29"/>
    </location>
</feature>
<dbReference type="Pfam" id="PF13878">
    <property type="entry name" value="zf-C2H2_3"/>
    <property type="match status" value="1"/>
</dbReference>
<evidence type="ECO:0000313" key="13">
    <source>
        <dbReference type="EMBL" id="WPG97336.1"/>
    </source>
</evidence>
<keyword evidence="6" id="KW-0862">Zinc</keyword>
<dbReference type="GO" id="GO:0008270">
    <property type="term" value="F:zinc ion binding"/>
    <property type="evidence" value="ECO:0007669"/>
    <property type="project" value="UniProtKB-KW"/>
</dbReference>
<feature type="domain" description="N-acetyltransferase ESCO acetyl-transferase" evidence="12">
    <location>
        <begin position="322"/>
        <end position="393"/>
    </location>
</feature>
<dbReference type="GO" id="GO:0000785">
    <property type="term" value="C:chromatin"/>
    <property type="evidence" value="ECO:0007669"/>
    <property type="project" value="TreeGrafter"/>
</dbReference>
<gene>
    <name evidence="13" type="ORF">R9X50_00011000</name>
</gene>
<evidence type="ECO:0000256" key="3">
    <source>
        <dbReference type="ARBA" id="ARBA00022679"/>
    </source>
</evidence>
<evidence type="ECO:0000313" key="14">
    <source>
        <dbReference type="Proteomes" id="UP001303373"/>
    </source>
</evidence>
<keyword evidence="3" id="KW-0808">Transferase</keyword>
<keyword evidence="14" id="KW-1185">Reference proteome</keyword>
<feature type="compositionally biased region" description="Polar residues" evidence="10">
    <location>
        <begin position="10"/>
        <end position="19"/>
    </location>
</feature>
<keyword evidence="5" id="KW-0863">Zinc-finger</keyword>
<accession>A0AAQ3LXF2</accession>
<evidence type="ECO:0000256" key="6">
    <source>
        <dbReference type="ARBA" id="ARBA00022833"/>
    </source>
</evidence>
<evidence type="ECO:0000256" key="10">
    <source>
        <dbReference type="SAM" id="MobiDB-lite"/>
    </source>
</evidence>
<dbReference type="Pfam" id="PF13880">
    <property type="entry name" value="Acetyltransf_13"/>
    <property type="match status" value="1"/>
</dbReference>
<dbReference type="PANTHER" id="PTHR45884:SF2">
    <property type="entry name" value="N-ACETYLTRANSFERASE ECO"/>
    <property type="match status" value="1"/>
</dbReference>
<proteinExistence type="inferred from homology"/>
<sequence>MADTKLATPLRSSTPQPTFSSDAPRLSSPPSSPPCFPWELKESAEDEKPAPSKTLTPPPKTAFSLLGKRKVLNSISENVRPAKKATRTKSKPESRPALTQLQISLGQRVQTTCVICGMEYVASSAEDRKLHDIYHRQHTEGYDVGKDFTVKARDVTSLANAKHGQEGDVICVVQYSDTLARRKRAQAVLEVVQKDLGAVPINEKELWSLLLDDETNNGAETTRRRDGIKRRPRYAAYMYVRGTKCIGFLLAERIKKAHRVVGPTPEKARTLTPQPTETQPGGSALAALKARREAEAKAKTTKLAEEKKADNKPLELSKSSTPADLGVARLWTSPAHRKQNVARSLLDAACAHGLGMDGNDERRVDRIAFSQPTAMGTQLARRWTGRRCGWLVYID</sequence>
<dbReference type="AlphaFoldDB" id="A0AAQ3LXF2"/>
<comment type="similarity">
    <text evidence="2">Belongs to the acetyltransferase family. ECO subfamily.</text>
</comment>
<dbReference type="EMBL" id="CP138580">
    <property type="protein sequence ID" value="WPG97336.1"/>
    <property type="molecule type" value="Genomic_DNA"/>
</dbReference>
<feature type="domain" description="N-acetyltransferase ESCO zinc-finger" evidence="11">
    <location>
        <begin position="100"/>
        <end position="137"/>
    </location>
</feature>
<feature type="compositionally biased region" description="Polar residues" evidence="10">
    <location>
        <begin position="271"/>
        <end position="281"/>
    </location>
</feature>
<keyword evidence="4" id="KW-0479">Metal-binding</keyword>
<feature type="region of interest" description="Disordered" evidence="10">
    <location>
        <begin position="262"/>
        <end position="318"/>
    </location>
</feature>
<feature type="region of interest" description="Disordered" evidence="10">
    <location>
        <begin position="1"/>
        <end position="62"/>
    </location>
</feature>
<evidence type="ECO:0000256" key="5">
    <source>
        <dbReference type="ARBA" id="ARBA00022771"/>
    </source>
</evidence>
<evidence type="ECO:0000256" key="7">
    <source>
        <dbReference type="ARBA" id="ARBA00023242"/>
    </source>
</evidence>
<evidence type="ECO:0000256" key="4">
    <source>
        <dbReference type="ARBA" id="ARBA00022723"/>
    </source>
</evidence>
<dbReference type="GO" id="GO:0007064">
    <property type="term" value="P:mitotic sister chromatid cohesion"/>
    <property type="evidence" value="ECO:0007669"/>
    <property type="project" value="TreeGrafter"/>
</dbReference>
<comment type="subcellular location">
    <subcellularLocation>
        <location evidence="1">Nucleus</location>
    </subcellularLocation>
</comment>
<evidence type="ECO:0000256" key="1">
    <source>
        <dbReference type="ARBA" id="ARBA00004123"/>
    </source>
</evidence>
<name>A0AAQ3LXF2_9PEZI</name>
<evidence type="ECO:0000256" key="8">
    <source>
        <dbReference type="ARBA" id="ARBA00023306"/>
    </source>
</evidence>
<feature type="compositionally biased region" description="Basic and acidic residues" evidence="10">
    <location>
        <begin position="290"/>
        <end position="315"/>
    </location>
</feature>
<feature type="region of interest" description="Disordered" evidence="10">
    <location>
        <begin position="75"/>
        <end position="97"/>
    </location>
</feature>
<dbReference type="GO" id="GO:0061733">
    <property type="term" value="F:protein-lysine-acetyltransferase activity"/>
    <property type="evidence" value="ECO:0007669"/>
    <property type="project" value="TreeGrafter"/>
</dbReference>
<protein>
    <submittedName>
        <fullName evidence="13">Uncharacterized protein</fullName>
    </submittedName>
</protein>
<evidence type="ECO:0000259" key="12">
    <source>
        <dbReference type="Pfam" id="PF13880"/>
    </source>
</evidence>
<organism evidence="13 14">
    <name type="scientific">Acrodontium crateriforme</name>
    <dbReference type="NCBI Taxonomy" id="150365"/>
    <lineage>
        <taxon>Eukaryota</taxon>
        <taxon>Fungi</taxon>
        <taxon>Dikarya</taxon>
        <taxon>Ascomycota</taxon>
        <taxon>Pezizomycotina</taxon>
        <taxon>Dothideomycetes</taxon>
        <taxon>Dothideomycetidae</taxon>
        <taxon>Mycosphaerellales</taxon>
        <taxon>Teratosphaeriaceae</taxon>
        <taxon>Acrodontium</taxon>
    </lineage>
</organism>
<keyword evidence="8" id="KW-0131">Cell cycle</keyword>